<dbReference type="Proteomes" id="UP000887013">
    <property type="component" value="Unassembled WGS sequence"/>
</dbReference>
<dbReference type="EMBL" id="BMAW01009354">
    <property type="protein sequence ID" value="GFT13450.1"/>
    <property type="molecule type" value="Genomic_DNA"/>
</dbReference>
<dbReference type="AlphaFoldDB" id="A0A8X6NHL7"/>
<protein>
    <submittedName>
        <fullName evidence="1">Uncharacterized protein</fullName>
    </submittedName>
</protein>
<gene>
    <name evidence="1" type="ORF">NPIL_536951</name>
    <name evidence="2" type="ORF">NPIL_96571</name>
</gene>
<keyword evidence="3" id="KW-1185">Reference proteome</keyword>
<dbReference type="EMBL" id="BMAW01073581">
    <property type="protein sequence ID" value="GFT88343.1"/>
    <property type="molecule type" value="Genomic_DNA"/>
</dbReference>
<accession>A0A8X6NHL7</accession>
<evidence type="ECO:0000313" key="2">
    <source>
        <dbReference type="EMBL" id="GFT88343.1"/>
    </source>
</evidence>
<evidence type="ECO:0000313" key="1">
    <source>
        <dbReference type="EMBL" id="GFT13450.1"/>
    </source>
</evidence>
<proteinExistence type="predicted"/>
<sequence>MQCAHVTYHSSVLETYSQSCCFTQLKTSGKLPCGIEWRTKYVTHVVMGLVPVKNTSRLIKDAIRDMYQAICDEPDQLEVNNC</sequence>
<comment type="caution">
    <text evidence="1">The sequence shown here is derived from an EMBL/GenBank/DDBJ whole genome shotgun (WGS) entry which is preliminary data.</text>
</comment>
<evidence type="ECO:0000313" key="3">
    <source>
        <dbReference type="Proteomes" id="UP000887013"/>
    </source>
</evidence>
<organism evidence="1 3">
    <name type="scientific">Nephila pilipes</name>
    <name type="common">Giant wood spider</name>
    <name type="synonym">Nephila maculata</name>
    <dbReference type="NCBI Taxonomy" id="299642"/>
    <lineage>
        <taxon>Eukaryota</taxon>
        <taxon>Metazoa</taxon>
        <taxon>Ecdysozoa</taxon>
        <taxon>Arthropoda</taxon>
        <taxon>Chelicerata</taxon>
        <taxon>Arachnida</taxon>
        <taxon>Araneae</taxon>
        <taxon>Araneomorphae</taxon>
        <taxon>Entelegynae</taxon>
        <taxon>Araneoidea</taxon>
        <taxon>Nephilidae</taxon>
        <taxon>Nephila</taxon>
    </lineage>
</organism>
<reference evidence="1" key="1">
    <citation type="submission" date="2020-08" db="EMBL/GenBank/DDBJ databases">
        <title>Multicomponent nature underlies the extraordinary mechanical properties of spider dragline silk.</title>
        <authorList>
            <person name="Kono N."/>
            <person name="Nakamura H."/>
            <person name="Mori M."/>
            <person name="Yoshida Y."/>
            <person name="Ohtoshi R."/>
            <person name="Malay A.D."/>
            <person name="Moran D.A.P."/>
            <person name="Tomita M."/>
            <person name="Numata K."/>
            <person name="Arakawa K."/>
        </authorList>
    </citation>
    <scope>NUCLEOTIDE SEQUENCE</scope>
</reference>
<name>A0A8X6NHL7_NEPPI</name>